<dbReference type="EMBL" id="QUTD01003094">
    <property type="protein sequence ID" value="RHY74086.1"/>
    <property type="molecule type" value="Genomic_DNA"/>
</dbReference>
<dbReference type="InterPro" id="IPR003656">
    <property type="entry name" value="Znf_BED"/>
</dbReference>
<feature type="region of interest" description="Disordered" evidence="7">
    <location>
        <begin position="170"/>
        <end position="210"/>
    </location>
</feature>
<evidence type="ECO:0000313" key="14">
    <source>
        <dbReference type="Proteomes" id="UP000266643"/>
    </source>
</evidence>
<evidence type="ECO:0000259" key="9">
    <source>
        <dbReference type="PROSITE" id="PS50808"/>
    </source>
</evidence>
<keyword evidence="3 6" id="KW-0863">Zinc-finger</keyword>
<evidence type="ECO:0000256" key="6">
    <source>
        <dbReference type="PROSITE-ProRule" id="PRU00042"/>
    </source>
</evidence>
<evidence type="ECO:0000313" key="12">
    <source>
        <dbReference type="EMBL" id="RHZ04689.1"/>
    </source>
</evidence>
<evidence type="ECO:0000256" key="5">
    <source>
        <dbReference type="ARBA" id="ARBA00023242"/>
    </source>
</evidence>
<dbReference type="VEuPathDB" id="FungiDB:H257_13878"/>
<dbReference type="Proteomes" id="UP000266643">
    <property type="component" value="Unassembled WGS sequence"/>
</dbReference>
<evidence type="ECO:0000313" key="10">
    <source>
        <dbReference type="EMBL" id="RHY67018.1"/>
    </source>
</evidence>
<dbReference type="PANTHER" id="PTHR23215">
    <property type="entry name" value="ZINC FINGER PROTEIN 207"/>
    <property type="match status" value="1"/>
</dbReference>
<keyword evidence="2" id="KW-0479">Metal-binding</keyword>
<evidence type="ECO:0000256" key="7">
    <source>
        <dbReference type="SAM" id="MobiDB-lite"/>
    </source>
</evidence>
<dbReference type="Proteomes" id="UP000265716">
    <property type="component" value="Unassembled WGS sequence"/>
</dbReference>
<comment type="caution">
    <text evidence="11">The sequence shown here is derived from an EMBL/GenBank/DDBJ whole genome shotgun (WGS) entry which is preliminary data.</text>
</comment>
<dbReference type="PROSITE" id="PS50808">
    <property type="entry name" value="ZF_BED"/>
    <property type="match status" value="1"/>
</dbReference>
<dbReference type="CDD" id="cd20908">
    <property type="entry name" value="SUF4-like"/>
    <property type="match status" value="1"/>
</dbReference>
<dbReference type="SUPFAM" id="SSF57667">
    <property type="entry name" value="beta-beta-alpha zinc fingers"/>
    <property type="match status" value="1"/>
</dbReference>
<dbReference type="PANTHER" id="PTHR23215:SF0">
    <property type="entry name" value="BUB3-INTERACTING AND GLEBS MOTIF-CONTAINING PROTEIN ZNF207"/>
    <property type="match status" value="1"/>
</dbReference>
<comment type="subcellular location">
    <subcellularLocation>
        <location evidence="1">Nucleus</location>
    </subcellularLocation>
</comment>
<sequence length="313" mass="34468">MGKKKRRDDGVEETKIARIYCYYCERVFDDEKVLIMHQKARHFKCNYCNKKLSTASGMVVHIAQVHHETILHVPNAKPGKDSVEVEVYGMEGVPGYSSTKTPATTNIIDDPVKRMRVEGGLMPPPPPMIMQPQQMMHTPPPRPPPMMFPPRPPMMHMPRPPGYPPFAGAGPGGVGPPPMLRPPPPPRVLRPPFPAMGGPPPRPGFLPSGPPPMVPFPPGMRPPPMIPFPPGMTPPPRPPPHALPTPPLPSPPQPPSPEHVEPLPSPSHDSLDLPLPFTLAPPQPGIILIYPEDDVSMEEKRAHLPKYRPIPQK</sequence>
<dbReference type="SMART" id="SM00355">
    <property type="entry name" value="ZnF_C2H2"/>
    <property type="match status" value="2"/>
</dbReference>
<dbReference type="InterPro" id="IPR013087">
    <property type="entry name" value="Znf_C2H2_type"/>
</dbReference>
<evidence type="ECO:0000313" key="11">
    <source>
        <dbReference type="EMBL" id="RHY74086.1"/>
    </source>
</evidence>
<evidence type="ECO:0000259" key="8">
    <source>
        <dbReference type="PROSITE" id="PS50157"/>
    </source>
</evidence>
<dbReference type="GO" id="GO:0005634">
    <property type="term" value="C:nucleus"/>
    <property type="evidence" value="ECO:0007669"/>
    <property type="project" value="UniProtKB-SubCell"/>
</dbReference>
<dbReference type="Gene3D" id="3.30.160.60">
    <property type="entry name" value="Classic Zinc Finger"/>
    <property type="match status" value="1"/>
</dbReference>
<dbReference type="InterPro" id="IPR036236">
    <property type="entry name" value="Znf_C2H2_sf"/>
</dbReference>
<feature type="compositionally biased region" description="Pro residues" evidence="7">
    <location>
        <begin position="174"/>
        <end position="210"/>
    </location>
</feature>
<dbReference type="PROSITE" id="PS50157">
    <property type="entry name" value="ZINC_FINGER_C2H2_2"/>
    <property type="match status" value="1"/>
</dbReference>
<evidence type="ECO:0000313" key="15">
    <source>
        <dbReference type="Proteomes" id="UP000286510"/>
    </source>
</evidence>
<feature type="domain" description="C2H2-type" evidence="8">
    <location>
        <begin position="43"/>
        <end position="66"/>
    </location>
</feature>
<dbReference type="Pfam" id="PF00096">
    <property type="entry name" value="zf-C2H2"/>
    <property type="match status" value="1"/>
</dbReference>
<evidence type="ECO:0000256" key="1">
    <source>
        <dbReference type="ARBA" id="ARBA00004123"/>
    </source>
</evidence>
<feature type="region of interest" description="Disordered" evidence="7">
    <location>
        <begin position="224"/>
        <end position="285"/>
    </location>
</feature>
<accession>A0A397DZZ0</accession>
<proteinExistence type="predicted"/>
<name>A0A397DZZ0_APHAT</name>
<dbReference type="AlphaFoldDB" id="A0A397DZZ0"/>
<keyword evidence="4" id="KW-0862">Zinc</keyword>
<gene>
    <name evidence="12" type="ORF">DYB26_005368</name>
    <name evidence="11" type="ORF">DYB30_004666</name>
    <name evidence="10" type="ORF">DYB38_009615</name>
</gene>
<feature type="domain" description="BED-type" evidence="9">
    <location>
        <begin position="14"/>
        <end position="73"/>
    </location>
</feature>
<keyword evidence="5" id="KW-0539">Nucleus</keyword>
<protein>
    <recommendedName>
        <fullName evidence="16">C2H2-type domain-containing protein</fullName>
    </recommendedName>
</protein>
<organism evidence="11 14">
    <name type="scientific">Aphanomyces astaci</name>
    <name type="common">Crayfish plague agent</name>
    <dbReference type="NCBI Taxonomy" id="112090"/>
    <lineage>
        <taxon>Eukaryota</taxon>
        <taxon>Sar</taxon>
        <taxon>Stramenopiles</taxon>
        <taxon>Oomycota</taxon>
        <taxon>Saprolegniomycetes</taxon>
        <taxon>Saprolegniales</taxon>
        <taxon>Verrucalvaceae</taxon>
        <taxon>Aphanomyces</taxon>
    </lineage>
</organism>
<dbReference type="Proteomes" id="UP000286510">
    <property type="component" value="Unassembled WGS sequence"/>
</dbReference>
<feature type="compositionally biased region" description="Pro residues" evidence="7">
    <location>
        <begin position="224"/>
        <end position="257"/>
    </location>
</feature>
<dbReference type="EMBL" id="QUTC01004008">
    <property type="protein sequence ID" value="RHY67018.1"/>
    <property type="molecule type" value="Genomic_DNA"/>
</dbReference>
<evidence type="ECO:0000313" key="13">
    <source>
        <dbReference type="Proteomes" id="UP000265716"/>
    </source>
</evidence>
<dbReference type="EMBL" id="QUTF01017256">
    <property type="protein sequence ID" value="RHZ04689.1"/>
    <property type="molecule type" value="Genomic_DNA"/>
</dbReference>
<dbReference type="GO" id="GO:0003677">
    <property type="term" value="F:DNA binding"/>
    <property type="evidence" value="ECO:0007669"/>
    <property type="project" value="InterPro"/>
</dbReference>
<reference evidence="13 14" key="1">
    <citation type="submission" date="2018-08" db="EMBL/GenBank/DDBJ databases">
        <title>Aphanomyces genome sequencing and annotation.</title>
        <authorList>
            <person name="Minardi D."/>
            <person name="Oidtmann B."/>
            <person name="Van Der Giezen M."/>
            <person name="Studholme D.J."/>
        </authorList>
    </citation>
    <scope>NUCLEOTIDE SEQUENCE [LARGE SCALE GENOMIC DNA]</scope>
    <source>
        <strain evidence="11 14">D2</strain>
        <strain evidence="12 15">FDL457</strain>
        <strain evidence="10 13">SA</strain>
    </source>
</reference>
<evidence type="ECO:0000256" key="3">
    <source>
        <dbReference type="ARBA" id="ARBA00022771"/>
    </source>
</evidence>
<evidence type="ECO:0000256" key="2">
    <source>
        <dbReference type="ARBA" id="ARBA00022723"/>
    </source>
</evidence>
<evidence type="ECO:0000256" key="4">
    <source>
        <dbReference type="ARBA" id="ARBA00022833"/>
    </source>
</evidence>
<evidence type="ECO:0008006" key="16">
    <source>
        <dbReference type="Google" id="ProtNLM"/>
    </source>
</evidence>
<dbReference type="GO" id="GO:0008270">
    <property type="term" value="F:zinc ion binding"/>
    <property type="evidence" value="ECO:0007669"/>
    <property type="project" value="UniProtKB-KW"/>
</dbReference>